<dbReference type="EMBL" id="BT058089">
    <property type="protein sequence ID" value="ACM86245.1"/>
    <property type="molecule type" value="mRNA"/>
</dbReference>
<dbReference type="AlphaFoldDB" id="B9ER14"/>
<accession>B9ER14</accession>
<gene>
    <name evidence="1" type="primary">CG14292-RA</name>
</gene>
<dbReference type="VEuPathDB" id="VectorBase:FBgn0038658"/>
<organism evidence="1">
    <name type="scientific">Drosophila melanogaster</name>
    <name type="common">Fruit fly</name>
    <dbReference type="NCBI Taxonomy" id="7227"/>
    <lineage>
        <taxon>Eukaryota</taxon>
        <taxon>Metazoa</taxon>
        <taxon>Ecdysozoa</taxon>
        <taxon>Arthropoda</taxon>
        <taxon>Hexapoda</taxon>
        <taxon>Insecta</taxon>
        <taxon>Pterygota</taxon>
        <taxon>Neoptera</taxon>
        <taxon>Endopterygota</taxon>
        <taxon>Diptera</taxon>
        <taxon>Brachycera</taxon>
        <taxon>Muscomorpha</taxon>
        <taxon>Ephydroidea</taxon>
        <taxon>Drosophilidae</taxon>
        <taxon>Drosophila</taxon>
        <taxon>Sophophora</taxon>
    </lineage>
</organism>
<dbReference type="Bgee" id="FBgn0038658">
    <property type="expression patterns" value="Expressed in adult Malpighian tubule (Drosophila) and 62 other cell types or tissues"/>
</dbReference>
<dbReference type="OrthoDB" id="8023940at2759"/>
<sequence length="184" mass="18780">RNPTTENQVNSDKLKEMKFAIVLLAASIACISAQGPGATVGNPLAGNPFAAANPYAAAFNPFLNGIFGGAGTGAAAGVAAPVAPSAPFGGASISSFFQSIVLQREAERLLSQPDFPADLAERVLDVVATSEESISGCNNATLPWLQIRCVKPLLTTAKNQLKAIDDEWQARLAATASPTGAAAA</sequence>
<dbReference type="HOGENOM" id="CLU_1604485_0_0_1"/>
<proteinExistence type="evidence at transcript level"/>
<name>B9ER14_DROME</name>
<dbReference type="ExpressionAtlas" id="B9ER14">
    <property type="expression patterns" value="baseline and differential"/>
</dbReference>
<protein>
    <submittedName>
        <fullName evidence="1">LP20351p</fullName>
    </submittedName>
</protein>
<feature type="non-terminal residue" evidence="1">
    <location>
        <position position="1"/>
    </location>
</feature>
<evidence type="ECO:0000313" key="1">
    <source>
        <dbReference type="EMBL" id="ACM86245.1"/>
    </source>
</evidence>
<reference evidence="1" key="1">
    <citation type="submission" date="2009-02" db="EMBL/GenBank/DDBJ databases">
        <authorList>
            <person name="Carlson J."/>
            <person name="Booth B."/>
            <person name="Frise E."/>
            <person name="Park S."/>
            <person name="Wan K."/>
            <person name="Yu C."/>
            <person name="Celniker S."/>
        </authorList>
    </citation>
    <scope>NUCLEOTIDE SEQUENCE</scope>
    <source>
        <strain evidence="1">Berkeley</strain>
    </source>
</reference>